<gene>
    <name evidence="3" type="ORF">CFOL_v3_24287</name>
</gene>
<feature type="compositionally biased region" description="Polar residues" evidence="1">
    <location>
        <begin position="207"/>
        <end position="243"/>
    </location>
</feature>
<dbReference type="Pfam" id="PF10453">
    <property type="entry name" value="NUFIP1"/>
    <property type="match status" value="1"/>
</dbReference>
<name>A0A1Q3CKR1_CEPFO</name>
<reference evidence="4" key="1">
    <citation type="submission" date="2016-04" db="EMBL/GenBank/DDBJ databases">
        <title>Cephalotus genome sequencing.</title>
        <authorList>
            <person name="Fukushima K."/>
            <person name="Hasebe M."/>
            <person name="Fang X."/>
        </authorList>
    </citation>
    <scope>NUCLEOTIDE SEQUENCE [LARGE SCALE GENOMIC DNA]</scope>
    <source>
        <strain evidence="4">cv. St1</strain>
    </source>
</reference>
<evidence type="ECO:0000313" key="4">
    <source>
        <dbReference type="Proteomes" id="UP000187406"/>
    </source>
</evidence>
<dbReference type="PANTHER" id="PTHR13309:SF0">
    <property type="entry name" value="FMR1-INTERACTING PROTEIN NUFIP1"/>
    <property type="match status" value="1"/>
</dbReference>
<evidence type="ECO:0000313" key="3">
    <source>
        <dbReference type="EMBL" id="GAV80827.1"/>
    </source>
</evidence>
<keyword evidence="4" id="KW-1185">Reference proteome</keyword>
<accession>A0A1Q3CKR1</accession>
<feature type="domain" description="FMR1-interacting protein 1 conserved" evidence="2">
    <location>
        <begin position="316"/>
        <end position="358"/>
    </location>
</feature>
<dbReference type="GO" id="GO:0000492">
    <property type="term" value="P:box C/D snoRNP assembly"/>
    <property type="evidence" value="ECO:0007669"/>
    <property type="project" value="TreeGrafter"/>
</dbReference>
<dbReference type="Proteomes" id="UP000187406">
    <property type="component" value="Unassembled WGS sequence"/>
</dbReference>
<feature type="region of interest" description="Disordered" evidence="1">
    <location>
        <begin position="203"/>
        <end position="320"/>
    </location>
</feature>
<feature type="compositionally biased region" description="Polar residues" evidence="1">
    <location>
        <begin position="426"/>
        <end position="438"/>
    </location>
</feature>
<sequence>MQPQPHFNSFHPQFQNNSNNAPLTQQVFTSNPSLGNSNNLLNNPIPMQPQMGIIHNTHSANMPHLMTQHVYMNNQLSNLGTPQLGFGSQQHRISPVTGQFCSFPQNQVDQQGQFKQYLSNLPQTMGLSNGLFCLQNPMQNMNHFLPLQMPNPTQVVPFGAVPVPQQSMGCLNPAFFVNPQFGLANQVNQNLVPNAMDVNALKPSPIATPNMQGNSSVLQPKQGQNTQGNGTRSQGKPMQNGQANSPNSNWKKFPSKKFNKNPKREAYKQGLQKSQVRDAGNSKRKFGFSNECKGQGPDNERAANSSSANSMNQAGEKKRSLAVAYTEQEIQQWREQRRKNYPSKANTEKKLTGNVTDSEEAKIRCEQLKEILAKQAELGIEVAEVPSYYLSDIGTQGHGREESRMPMTKKERLLNKHDRRGRYNKNDQLAKNQSNARPNNKKKPTLLEKLMIADVRKDKRSLLQVLRFMVMNSFFKEWPEKPLEFPSVVVKESGWEGEVGGEKSILLKNEVSVENMTMTEDIDDDDDVEVVFERHEEGEIID</sequence>
<dbReference type="AlphaFoldDB" id="A0A1Q3CKR1"/>
<feature type="compositionally biased region" description="Basic and acidic residues" evidence="1">
    <location>
        <begin position="398"/>
        <end position="416"/>
    </location>
</feature>
<dbReference type="STRING" id="3775.A0A1Q3CKR1"/>
<feature type="region of interest" description="Disordered" evidence="1">
    <location>
        <begin position="395"/>
        <end position="444"/>
    </location>
</feature>
<organism evidence="3 4">
    <name type="scientific">Cephalotus follicularis</name>
    <name type="common">Albany pitcher plant</name>
    <dbReference type="NCBI Taxonomy" id="3775"/>
    <lineage>
        <taxon>Eukaryota</taxon>
        <taxon>Viridiplantae</taxon>
        <taxon>Streptophyta</taxon>
        <taxon>Embryophyta</taxon>
        <taxon>Tracheophyta</taxon>
        <taxon>Spermatophyta</taxon>
        <taxon>Magnoliopsida</taxon>
        <taxon>eudicotyledons</taxon>
        <taxon>Gunneridae</taxon>
        <taxon>Pentapetalae</taxon>
        <taxon>rosids</taxon>
        <taxon>fabids</taxon>
        <taxon>Oxalidales</taxon>
        <taxon>Cephalotaceae</taxon>
        <taxon>Cephalotus</taxon>
    </lineage>
</organism>
<dbReference type="OrthoDB" id="273070at2759"/>
<evidence type="ECO:0000259" key="2">
    <source>
        <dbReference type="Pfam" id="PF10453"/>
    </source>
</evidence>
<dbReference type="EMBL" id="BDDD01002269">
    <property type="protein sequence ID" value="GAV80827.1"/>
    <property type="molecule type" value="Genomic_DNA"/>
</dbReference>
<comment type="caution">
    <text evidence="3">The sequence shown here is derived from an EMBL/GenBank/DDBJ whole genome shotgun (WGS) entry which is preliminary data.</text>
</comment>
<evidence type="ECO:0000256" key="1">
    <source>
        <dbReference type="SAM" id="MobiDB-lite"/>
    </source>
</evidence>
<dbReference type="InterPro" id="IPR039136">
    <property type="entry name" value="NUFIP1-like"/>
</dbReference>
<dbReference type="InParanoid" id="A0A1Q3CKR1"/>
<dbReference type="InterPro" id="IPR019496">
    <property type="entry name" value="NUFIP1_cons_dom"/>
</dbReference>
<protein>
    <submittedName>
        <fullName evidence="3">NUFIP1 domain-containing protein</fullName>
    </submittedName>
</protein>
<feature type="region of interest" description="Disordered" evidence="1">
    <location>
        <begin position="1"/>
        <end position="21"/>
    </location>
</feature>
<dbReference type="GO" id="GO:0005634">
    <property type="term" value="C:nucleus"/>
    <property type="evidence" value="ECO:0007669"/>
    <property type="project" value="TreeGrafter"/>
</dbReference>
<feature type="compositionally biased region" description="Low complexity" evidence="1">
    <location>
        <begin position="302"/>
        <end position="314"/>
    </location>
</feature>
<dbReference type="PANTHER" id="PTHR13309">
    <property type="entry name" value="NUCLEAR FRAGILE X MENTAL RETARDATION PROTEIN INTERACTING PROTEIN 1"/>
    <property type="match status" value="1"/>
</dbReference>
<proteinExistence type="predicted"/>
<dbReference type="GO" id="GO:0003723">
    <property type="term" value="F:RNA binding"/>
    <property type="evidence" value="ECO:0007669"/>
    <property type="project" value="InterPro"/>
</dbReference>